<keyword evidence="1" id="KW-0732">Signal</keyword>
<feature type="signal peptide" evidence="1">
    <location>
        <begin position="1"/>
        <end position="19"/>
    </location>
</feature>
<evidence type="ECO:0008006" key="4">
    <source>
        <dbReference type="Google" id="ProtNLM"/>
    </source>
</evidence>
<evidence type="ECO:0000256" key="1">
    <source>
        <dbReference type="SAM" id="SignalP"/>
    </source>
</evidence>
<reference evidence="2" key="1">
    <citation type="submission" date="2020-04" db="EMBL/GenBank/DDBJ databases">
        <title>Hybrid Assembly of Korean Phytophthora infestans isolates.</title>
        <authorList>
            <person name="Prokchorchik M."/>
            <person name="Lee Y."/>
            <person name="Seo J."/>
            <person name="Cho J.-H."/>
            <person name="Park Y.-E."/>
            <person name="Jang D.-C."/>
            <person name="Im J.-S."/>
            <person name="Choi J.-G."/>
            <person name="Park H.-J."/>
            <person name="Lee G.-B."/>
            <person name="Lee Y.-G."/>
            <person name="Hong S.-Y."/>
            <person name="Cho K."/>
            <person name="Sohn K.H."/>
        </authorList>
    </citation>
    <scope>NUCLEOTIDE SEQUENCE</scope>
    <source>
        <strain evidence="2">KR_1_A1</strain>
    </source>
</reference>
<organism evidence="2 3">
    <name type="scientific">Phytophthora infestans</name>
    <name type="common">Potato late blight agent</name>
    <name type="synonym">Botrytis infestans</name>
    <dbReference type="NCBI Taxonomy" id="4787"/>
    <lineage>
        <taxon>Eukaryota</taxon>
        <taxon>Sar</taxon>
        <taxon>Stramenopiles</taxon>
        <taxon>Oomycota</taxon>
        <taxon>Peronosporomycetes</taxon>
        <taxon>Peronosporales</taxon>
        <taxon>Peronosporaceae</taxon>
        <taxon>Phytophthora</taxon>
    </lineage>
</organism>
<dbReference type="Proteomes" id="UP000602510">
    <property type="component" value="Unassembled WGS sequence"/>
</dbReference>
<evidence type="ECO:0000313" key="2">
    <source>
        <dbReference type="EMBL" id="KAF4029021.1"/>
    </source>
</evidence>
<dbReference type="EMBL" id="WSZM01000908">
    <property type="protein sequence ID" value="KAF4029021.1"/>
    <property type="molecule type" value="Genomic_DNA"/>
</dbReference>
<evidence type="ECO:0000313" key="3">
    <source>
        <dbReference type="Proteomes" id="UP000602510"/>
    </source>
</evidence>
<protein>
    <recommendedName>
        <fullName evidence="4">Secreted RxLR effector peptide protein</fullName>
    </recommendedName>
</protein>
<dbReference type="AlphaFoldDB" id="A0A833SV48"/>
<sequence length="111" mass="12477">MKTAITTVFVLSLLALTEADYVDLFKDDYFKRIYVHESRSSSAILFNACTVTVCTTPPHPLSGMIYQNMVKMERTPVYTSTLIKLQGQVRSVVDQNAEQEEALLPRELSTG</sequence>
<feature type="chain" id="PRO_5032298113" description="Secreted RxLR effector peptide protein" evidence="1">
    <location>
        <begin position="20"/>
        <end position="111"/>
    </location>
</feature>
<accession>A0A833SV48</accession>
<proteinExistence type="predicted"/>
<gene>
    <name evidence="2" type="ORF">GN244_ATG19272</name>
</gene>
<name>A0A833SV48_PHYIN</name>
<keyword evidence="3" id="KW-1185">Reference proteome</keyword>
<comment type="caution">
    <text evidence="2">The sequence shown here is derived from an EMBL/GenBank/DDBJ whole genome shotgun (WGS) entry which is preliminary data.</text>
</comment>